<name>A0A974CIK9_XENLA</name>
<sequence>MTLQRILVLLLVATTMESATEADETTTEASPKAMMMTDPGSESTPEKFTSAALCPIGAEWSNCVECNSDCATLYMVCTEGCREGCKCIGPGYVFYEGSCIPASNCPTPAETTTFTISDTIETTMETTQETSPS</sequence>
<gene>
    <name evidence="4" type="ORF">XELAEV_18036551mg</name>
</gene>
<accession>A0A974CIK9</accession>
<dbReference type="CDD" id="cd19941">
    <property type="entry name" value="TIL"/>
    <property type="match status" value="1"/>
</dbReference>
<feature type="domain" description="TIL" evidence="3">
    <location>
        <begin position="54"/>
        <end position="105"/>
    </location>
</feature>
<dbReference type="EMBL" id="CM004478">
    <property type="protein sequence ID" value="OCT73572.1"/>
    <property type="molecule type" value="Genomic_DNA"/>
</dbReference>
<protein>
    <recommendedName>
        <fullName evidence="3">TIL domain-containing protein</fullName>
    </recommendedName>
</protein>
<dbReference type="AlphaFoldDB" id="A0A974CIK9"/>
<keyword evidence="2" id="KW-0732">Signal</keyword>
<dbReference type="InterPro" id="IPR036084">
    <property type="entry name" value="Ser_inhib-like_sf"/>
</dbReference>
<feature type="chain" id="PRO_5037812883" description="TIL domain-containing protein" evidence="2">
    <location>
        <begin position="23"/>
        <end position="133"/>
    </location>
</feature>
<dbReference type="SUPFAM" id="SSF57567">
    <property type="entry name" value="Serine protease inhibitors"/>
    <property type="match status" value="1"/>
</dbReference>
<feature type="region of interest" description="Disordered" evidence="1">
    <location>
        <begin position="19"/>
        <end position="44"/>
    </location>
</feature>
<evidence type="ECO:0000259" key="3">
    <source>
        <dbReference type="Pfam" id="PF01826"/>
    </source>
</evidence>
<evidence type="ECO:0000313" key="4">
    <source>
        <dbReference type="EMBL" id="OCT73572.1"/>
    </source>
</evidence>
<proteinExistence type="predicted"/>
<dbReference type="Proteomes" id="UP000694892">
    <property type="component" value="Chromosome 7L"/>
</dbReference>
<feature type="non-terminal residue" evidence="4">
    <location>
        <position position="133"/>
    </location>
</feature>
<organism evidence="4 5">
    <name type="scientific">Xenopus laevis</name>
    <name type="common">African clawed frog</name>
    <dbReference type="NCBI Taxonomy" id="8355"/>
    <lineage>
        <taxon>Eukaryota</taxon>
        <taxon>Metazoa</taxon>
        <taxon>Chordata</taxon>
        <taxon>Craniata</taxon>
        <taxon>Vertebrata</taxon>
        <taxon>Euteleostomi</taxon>
        <taxon>Amphibia</taxon>
        <taxon>Batrachia</taxon>
        <taxon>Anura</taxon>
        <taxon>Pipoidea</taxon>
        <taxon>Pipidae</taxon>
        <taxon>Xenopodinae</taxon>
        <taxon>Xenopus</taxon>
        <taxon>Xenopus</taxon>
    </lineage>
</organism>
<dbReference type="InterPro" id="IPR002919">
    <property type="entry name" value="TIL_dom"/>
</dbReference>
<dbReference type="Gene3D" id="2.10.25.10">
    <property type="entry name" value="Laminin"/>
    <property type="match status" value="1"/>
</dbReference>
<dbReference type="Pfam" id="PF01826">
    <property type="entry name" value="TIL"/>
    <property type="match status" value="1"/>
</dbReference>
<evidence type="ECO:0000256" key="2">
    <source>
        <dbReference type="SAM" id="SignalP"/>
    </source>
</evidence>
<reference evidence="5" key="1">
    <citation type="journal article" date="2016" name="Nature">
        <title>Genome evolution in the allotetraploid frog Xenopus laevis.</title>
        <authorList>
            <person name="Session A.M."/>
            <person name="Uno Y."/>
            <person name="Kwon T."/>
            <person name="Chapman J.A."/>
            <person name="Toyoda A."/>
            <person name="Takahashi S."/>
            <person name="Fukui A."/>
            <person name="Hikosaka A."/>
            <person name="Suzuki A."/>
            <person name="Kondo M."/>
            <person name="van Heeringen S.J."/>
            <person name="Quigley I."/>
            <person name="Heinz S."/>
            <person name="Ogino H."/>
            <person name="Ochi H."/>
            <person name="Hellsten U."/>
            <person name="Lyons J.B."/>
            <person name="Simakov O."/>
            <person name="Putnam N."/>
            <person name="Stites J."/>
            <person name="Kuroki Y."/>
            <person name="Tanaka T."/>
            <person name="Michiue T."/>
            <person name="Watanabe M."/>
            <person name="Bogdanovic O."/>
            <person name="Lister R."/>
            <person name="Georgiou G."/>
            <person name="Paranjpe S.S."/>
            <person name="van Kruijsbergen I."/>
            <person name="Shu S."/>
            <person name="Carlson J."/>
            <person name="Kinoshita T."/>
            <person name="Ohta Y."/>
            <person name="Mawaribuchi S."/>
            <person name="Jenkins J."/>
            <person name="Grimwood J."/>
            <person name="Schmutz J."/>
            <person name="Mitros T."/>
            <person name="Mozaffari S.V."/>
            <person name="Suzuki Y."/>
            <person name="Haramoto Y."/>
            <person name="Yamamoto T.S."/>
            <person name="Takagi C."/>
            <person name="Heald R."/>
            <person name="Miller K."/>
            <person name="Haudenschild C."/>
            <person name="Kitzman J."/>
            <person name="Nakayama T."/>
            <person name="Izutsu Y."/>
            <person name="Robert J."/>
            <person name="Fortriede J."/>
            <person name="Burns K."/>
            <person name="Lotay V."/>
            <person name="Karimi K."/>
            <person name="Yasuoka Y."/>
            <person name="Dichmann D.S."/>
            <person name="Flajnik M.F."/>
            <person name="Houston D.W."/>
            <person name="Shendure J."/>
            <person name="DuPasquier L."/>
            <person name="Vize P.D."/>
            <person name="Zorn A.M."/>
            <person name="Ito M."/>
            <person name="Marcotte E.M."/>
            <person name="Wallingford J.B."/>
            <person name="Ito Y."/>
            <person name="Asashima M."/>
            <person name="Ueno N."/>
            <person name="Matsuda Y."/>
            <person name="Veenstra G.J."/>
            <person name="Fujiyama A."/>
            <person name="Harland R.M."/>
            <person name="Taira M."/>
            <person name="Rokhsar D.S."/>
        </authorList>
    </citation>
    <scope>NUCLEOTIDE SEQUENCE [LARGE SCALE GENOMIC DNA]</scope>
    <source>
        <strain evidence="5">J</strain>
    </source>
</reference>
<feature type="signal peptide" evidence="2">
    <location>
        <begin position="1"/>
        <end position="22"/>
    </location>
</feature>
<evidence type="ECO:0000313" key="5">
    <source>
        <dbReference type="Proteomes" id="UP000694892"/>
    </source>
</evidence>
<evidence type="ECO:0000256" key="1">
    <source>
        <dbReference type="SAM" id="MobiDB-lite"/>
    </source>
</evidence>